<keyword evidence="4" id="KW-0472">Membrane</keyword>
<organism evidence="5">
    <name type="scientific">Cyprideis torosa</name>
    <dbReference type="NCBI Taxonomy" id="163714"/>
    <lineage>
        <taxon>Eukaryota</taxon>
        <taxon>Metazoa</taxon>
        <taxon>Ecdysozoa</taxon>
        <taxon>Arthropoda</taxon>
        <taxon>Crustacea</taxon>
        <taxon>Oligostraca</taxon>
        <taxon>Ostracoda</taxon>
        <taxon>Podocopa</taxon>
        <taxon>Podocopida</taxon>
        <taxon>Cytherocopina</taxon>
        <taxon>Cytheroidea</taxon>
        <taxon>Cytherideidae</taxon>
        <taxon>Cyprideis</taxon>
    </lineage>
</organism>
<protein>
    <submittedName>
        <fullName evidence="5">Uncharacterized protein</fullName>
    </submittedName>
</protein>
<evidence type="ECO:0000256" key="3">
    <source>
        <dbReference type="ARBA" id="ARBA00022989"/>
    </source>
</evidence>
<dbReference type="GO" id="GO:0016020">
    <property type="term" value="C:membrane"/>
    <property type="evidence" value="ECO:0007669"/>
    <property type="project" value="UniProtKB-SubCell"/>
</dbReference>
<accession>A0A7R8W8V2</accession>
<gene>
    <name evidence="5" type="ORF">CTOB1V02_LOCUS2671</name>
</gene>
<evidence type="ECO:0000256" key="4">
    <source>
        <dbReference type="ARBA" id="ARBA00023136"/>
    </source>
</evidence>
<name>A0A7R8W8V2_9CRUS</name>
<evidence type="ECO:0000256" key="2">
    <source>
        <dbReference type="ARBA" id="ARBA00022692"/>
    </source>
</evidence>
<dbReference type="Pfam" id="PF01027">
    <property type="entry name" value="Bax1-I"/>
    <property type="match status" value="1"/>
</dbReference>
<reference evidence="5" key="1">
    <citation type="submission" date="2020-11" db="EMBL/GenBank/DDBJ databases">
        <authorList>
            <person name="Tran Van P."/>
        </authorList>
    </citation>
    <scope>NUCLEOTIDE SEQUENCE</scope>
</reference>
<evidence type="ECO:0000313" key="5">
    <source>
        <dbReference type="EMBL" id="CAD7224718.1"/>
    </source>
</evidence>
<dbReference type="InterPro" id="IPR006214">
    <property type="entry name" value="Bax_inhibitor_1-related"/>
</dbReference>
<proteinExistence type="predicted"/>
<comment type="subcellular location">
    <subcellularLocation>
        <location evidence="1">Membrane</location>
        <topology evidence="1">Multi-pass membrane protein</topology>
    </subcellularLocation>
</comment>
<sequence>MGQGFSKIKAPSDVPPPNLPVTQIGIGLAALGQLSVVVTVALSAFALGYHSIMAFQDPTYSLVFCPSAGDGCMVDLPERLTIYFLYIFGNVGITALTFLVVGEYGPAFLSEPIGTTQVGLSVYIVIIILSIISGVACQTVPYDTPYFKTLAYGVHNVIMALAYLPLIWHSDAPRGYPEAVTTVWAVSYLAIAHLAPGGEIGKYGDPLGLAVGVIFAASLTEAMTEPRSEWKEITNAFTLYFGFVIFSLMLLYDADKNILRAACKQDFDPICAANQVFGDILQLYMRIHFFMQQDPPFGVLTSGIWMSEQRAATYQPQGLVQKIENELRLSRRFSDATGYRTPWDLFFVQTEPELNPLEIAISETIRQIAAFLSI</sequence>
<dbReference type="EMBL" id="OB660424">
    <property type="protein sequence ID" value="CAD7224718.1"/>
    <property type="molecule type" value="Genomic_DNA"/>
</dbReference>
<keyword evidence="2" id="KW-0812">Transmembrane</keyword>
<evidence type="ECO:0000256" key="1">
    <source>
        <dbReference type="ARBA" id="ARBA00004141"/>
    </source>
</evidence>
<keyword evidence="3" id="KW-1133">Transmembrane helix</keyword>
<dbReference type="AlphaFoldDB" id="A0A7R8W8V2"/>